<name>A0ACD5ZG65_AVESA</name>
<accession>A0ACD5ZG65</accession>
<proteinExistence type="predicted"/>
<reference evidence="1" key="1">
    <citation type="submission" date="2021-05" db="EMBL/GenBank/DDBJ databases">
        <authorList>
            <person name="Scholz U."/>
            <person name="Mascher M."/>
            <person name="Fiebig A."/>
        </authorList>
    </citation>
    <scope>NUCLEOTIDE SEQUENCE [LARGE SCALE GENOMIC DNA]</scope>
</reference>
<dbReference type="EnsemblPlants" id="AVESA.00010b.r2.6DG1150120.1">
    <property type="protein sequence ID" value="AVESA.00010b.r2.6DG1150120.1.CDS.1"/>
    <property type="gene ID" value="AVESA.00010b.r2.6DG1150120"/>
</dbReference>
<organism evidence="1 2">
    <name type="scientific">Avena sativa</name>
    <name type="common">Oat</name>
    <dbReference type="NCBI Taxonomy" id="4498"/>
    <lineage>
        <taxon>Eukaryota</taxon>
        <taxon>Viridiplantae</taxon>
        <taxon>Streptophyta</taxon>
        <taxon>Embryophyta</taxon>
        <taxon>Tracheophyta</taxon>
        <taxon>Spermatophyta</taxon>
        <taxon>Magnoliopsida</taxon>
        <taxon>Liliopsida</taxon>
        <taxon>Poales</taxon>
        <taxon>Poaceae</taxon>
        <taxon>BOP clade</taxon>
        <taxon>Pooideae</taxon>
        <taxon>Poodae</taxon>
        <taxon>Poeae</taxon>
        <taxon>Poeae Chloroplast Group 1 (Aveneae type)</taxon>
        <taxon>Aveninae</taxon>
        <taxon>Avena</taxon>
    </lineage>
</organism>
<evidence type="ECO:0000313" key="2">
    <source>
        <dbReference type="Proteomes" id="UP001732700"/>
    </source>
</evidence>
<protein>
    <submittedName>
        <fullName evidence="1">Uncharacterized protein</fullName>
    </submittedName>
</protein>
<evidence type="ECO:0000313" key="1">
    <source>
        <dbReference type="EnsemblPlants" id="AVESA.00010b.r2.6DG1150120.1.CDS.1"/>
    </source>
</evidence>
<reference evidence="1" key="2">
    <citation type="submission" date="2025-09" db="UniProtKB">
        <authorList>
            <consortium name="EnsemblPlants"/>
        </authorList>
    </citation>
    <scope>IDENTIFICATION</scope>
</reference>
<dbReference type="Proteomes" id="UP001732700">
    <property type="component" value="Chromosome 6D"/>
</dbReference>
<keyword evidence="2" id="KW-1185">Reference proteome</keyword>
<sequence>MDLAGGSAQSAVDSLLGRLSTVFVEEAQLLRNVHGDVQFIRREMESMNGFLLDAAAEDNDDRSANGNQVRVWRRHVHELAYDSQSSVDRYVQTFGASNPYAGAGLLASFRRAPELVRTLPTRHRIASEIRVLKARAVEVGERRQRYGLMTLPPRAGDPRRLVAPVASNEADDARRRRALESGAALFDIDTSAKELVAWLLGKPPSAVPRGRLRRNQLVTSGQLIKKLLSGGGGPHDREDLAMELIKLFRGLYGNDNPENVVEAAGYLREAMLEVGKQEVKVIGSWLLDKLLGKADMEEPQDPSSSAAEPRKDDAVHQLLMDMSMAVQDPMDKLLNHADSVWKWNLVMEDILALFKALKDPIDKFISHGAHQQKPQTKHARRAAAANEDLMEMIKVAKEPMEVARAEGRYLAERLRWLLHILKDDFLEEKVYHTGHRPRVVAIVTPPVDNIGNNDDDVEDPEELAEEVHATELARKVYDHPSTSSHFDTKVWVNAKHNSLLEERLKSILHQVLPGAGPTTSVDNNQDPTEAEKMEWDGWGVEKLKSKIAECLNGKRFLIVLADPEDDSSWREITSALPDHGDSSVIVTPNIEHMAQFDGWYTASWFFLLMGASSRYHVHFCSNLVGLRKVAAQLVGDDQPQGGISAILKKCLWDSYATKMFLQALYANPHRSDAELGRLSHGLRYANSVGNARRMVRFCFDDLPRQYQSCLVCLSVFPPGKFKRASLVRRWAAENFVSARDGMTAVDEAGRCFDALVARGLLEPVDIGAAGKVKSCMIHPHVLLFITKIAKKDAIIDNTNIPPDFAHRLSTRGGILQLLLENQAAANSNNFCCWGVIRGRRHTPQTSKDLCHQVVTLLNSFPASSDQLGLVKLLDLEGCKGLKKRTLKKICDKIFQLKYLSLRNSDATELPKEINKLRYLETLDIRQTKVQSFPANTVALPKLMHLLAGCPDNESSKAIGSDRPFSTVRLPSKISSMTNMQVLSHVEVSESDMDELEDVGRKLHLRKLGVVIRGEHPPRVLRRVVGMLHESLCSLSVHLEQGRNEGEVGSKEDGANGSNDFVLNENEIPKSLESLNIKGKINEVPTWIRQLHRLSKITLCHTKLRDEDIQRLGGIANLRCIRLWHMSYTEKKITFSKSGFRKLEFLVIEDSCICNIEFDEDATPRLKKIVWSFTTAEVTLSGIKKLQGLKEILIGGSCDMTHLSEIRKEASKNPNLPKVIATNEPGVGASTNASSSASNVATGALPRIDAATTTHVSMGTTTAASTKVSSAK</sequence>